<evidence type="ECO:0000256" key="1">
    <source>
        <dbReference type="SAM" id="SignalP"/>
    </source>
</evidence>
<evidence type="ECO:0008006" key="4">
    <source>
        <dbReference type="Google" id="ProtNLM"/>
    </source>
</evidence>
<dbReference type="AlphaFoldDB" id="A0AAD6T0R3"/>
<dbReference type="EMBL" id="JARJCM010000039">
    <property type="protein sequence ID" value="KAJ7037022.1"/>
    <property type="molecule type" value="Genomic_DNA"/>
</dbReference>
<feature type="chain" id="PRO_5042149425" description="Secreted protein" evidence="1">
    <location>
        <begin position="20"/>
        <end position="83"/>
    </location>
</feature>
<reference evidence="2" key="1">
    <citation type="submission" date="2023-03" db="EMBL/GenBank/DDBJ databases">
        <title>Massive genome expansion in bonnet fungi (Mycena s.s.) driven by repeated elements and novel gene families across ecological guilds.</title>
        <authorList>
            <consortium name="Lawrence Berkeley National Laboratory"/>
            <person name="Harder C.B."/>
            <person name="Miyauchi S."/>
            <person name="Viragh M."/>
            <person name="Kuo A."/>
            <person name="Thoen E."/>
            <person name="Andreopoulos B."/>
            <person name="Lu D."/>
            <person name="Skrede I."/>
            <person name="Drula E."/>
            <person name="Henrissat B."/>
            <person name="Morin E."/>
            <person name="Kohler A."/>
            <person name="Barry K."/>
            <person name="LaButti K."/>
            <person name="Morin E."/>
            <person name="Salamov A."/>
            <person name="Lipzen A."/>
            <person name="Mereny Z."/>
            <person name="Hegedus B."/>
            <person name="Baldrian P."/>
            <person name="Stursova M."/>
            <person name="Weitz H."/>
            <person name="Taylor A."/>
            <person name="Grigoriev I.V."/>
            <person name="Nagy L.G."/>
            <person name="Martin F."/>
            <person name="Kauserud H."/>
        </authorList>
    </citation>
    <scope>NUCLEOTIDE SEQUENCE</scope>
    <source>
        <strain evidence="2">CBHHK200</strain>
    </source>
</reference>
<keyword evidence="1" id="KW-0732">Signal</keyword>
<sequence>MRIFRFSLGLMSFLRPGTPATSTLGLNCLQHPASPLQVSKCEFPGYCLYHLKKLGQSASKCDFSHYFLCRLKYLGKFNFSAFY</sequence>
<gene>
    <name evidence="2" type="ORF">C8F04DRAFT_1093340</name>
</gene>
<protein>
    <recommendedName>
        <fullName evidence="4">Secreted protein</fullName>
    </recommendedName>
</protein>
<dbReference type="Proteomes" id="UP001218188">
    <property type="component" value="Unassembled WGS sequence"/>
</dbReference>
<evidence type="ECO:0000313" key="3">
    <source>
        <dbReference type="Proteomes" id="UP001218188"/>
    </source>
</evidence>
<comment type="caution">
    <text evidence="2">The sequence shown here is derived from an EMBL/GenBank/DDBJ whole genome shotgun (WGS) entry which is preliminary data.</text>
</comment>
<name>A0AAD6T0R3_9AGAR</name>
<accession>A0AAD6T0R3</accession>
<proteinExistence type="predicted"/>
<keyword evidence="3" id="KW-1185">Reference proteome</keyword>
<evidence type="ECO:0000313" key="2">
    <source>
        <dbReference type="EMBL" id="KAJ7037022.1"/>
    </source>
</evidence>
<organism evidence="2 3">
    <name type="scientific">Mycena alexandri</name>
    <dbReference type="NCBI Taxonomy" id="1745969"/>
    <lineage>
        <taxon>Eukaryota</taxon>
        <taxon>Fungi</taxon>
        <taxon>Dikarya</taxon>
        <taxon>Basidiomycota</taxon>
        <taxon>Agaricomycotina</taxon>
        <taxon>Agaricomycetes</taxon>
        <taxon>Agaricomycetidae</taxon>
        <taxon>Agaricales</taxon>
        <taxon>Marasmiineae</taxon>
        <taxon>Mycenaceae</taxon>
        <taxon>Mycena</taxon>
    </lineage>
</organism>
<feature type="signal peptide" evidence="1">
    <location>
        <begin position="1"/>
        <end position="19"/>
    </location>
</feature>